<dbReference type="Proteomes" id="UP000634139">
    <property type="component" value="Unassembled WGS sequence"/>
</dbReference>
<evidence type="ECO:0000259" key="1">
    <source>
        <dbReference type="PROSITE" id="PS51832"/>
    </source>
</evidence>
<dbReference type="InterPro" id="IPR037522">
    <property type="entry name" value="HD_GYP_dom"/>
</dbReference>
<dbReference type="GO" id="GO:0008081">
    <property type="term" value="F:phosphoric diester hydrolase activity"/>
    <property type="evidence" value="ECO:0007669"/>
    <property type="project" value="UniProtKB-ARBA"/>
</dbReference>
<dbReference type="Pfam" id="PF11871">
    <property type="entry name" value="DUF3391"/>
    <property type="match status" value="1"/>
</dbReference>
<dbReference type="Gene3D" id="1.10.3210.10">
    <property type="entry name" value="Hypothetical protein af1432"/>
    <property type="match status" value="1"/>
</dbReference>
<proteinExistence type="predicted"/>
<sequence length="423" mass="46419">MLKTIPPSQVELGMFVHKLEGSWLKHPFWKSRFLLDDPETLADLRDADIRGVVIDVSKGRDVAPAQPQVRRVFTPPIPGATTARRPAPLRQRAAPDFASTARTGMNREFGQAQTVAKRGEKLVSQMFLSSRLGKAVDAGAVEPVISDIFASVQRNPHAFNGLMRCKRDNQFIYQHALAVSALMISLGRAMKLAPAMIRHAGMAGLLLDVGIGHLPLNLDEYGGDYREFGDAILRNHTTLGYDYLQLGGDIPEEVALVALQHHERMDGTGYPMGIKGEQISLLSRMAAVCDTYDMLVTDSSRKRGLDPATAIVEMQEMTGKFDPAVLAAFIEAIGAHPVGSVVRLASDRLALVVDQDPIDHRQPRVRTFFSLNTGKMVKPEDIALAHCFGRDRIVGQADPEAYGIKDFDKLRLRIFTAACKAAS</sequence>
<dbReference type="Pfam" id="PF13487">
    <property type="entry name" value="HD_5"/>
    <property type="match status" value="1"/>
</dbReference>
<evidence type="ECO:0000313" key="3">
    <source>
        <dbReference type="Proteomes" id="UP000634139"/>
    </source>
</evidence>
<dbReference type="EMBL" id="BMZD01000004">
    <property type="protein sequence ID" value="GGZ99364.1"/>
    <property type="molecule type" value="Genomic_DNA"/>
</dbReference>
<keyword evidence="3" id="KW-1185">Reference proteome</keyword>
<name>A0A918VIJ8_9SPHN</name>
<feature type="domain" description="HD-GYP" evidence="1">
    <location>
        <begin position="150"/>
        <end position="345"/>
    </location>
</feature>
<reference evidence="2" key="1">
    <citation type="journal article" date="2014" name="Int. J. Syst. Evol. Microbiol.">
        <title>Complete genome sequence of Corynebacterium casei LMG S-19264T (=DSM 44701T), isolated from a smear-ripened cheese.</title>
        <authorList>
            <consortium name="US DOE Joint Genome Institute (JGI-PGF)"/>
            <person name="Walter F."/>
            <person name="Albersmeier A."/>
            <person name="Kalinowski J."/>
            <person name="Ruckert C."/>
        </authorList>
    </citation>
    <scope>NUCLEOTIDE SEQUENCE</scope>
    <source>
        <strain evidence="2">KCTC 32422</strain>
    </source>
</reference>
<accession>A0A918VIJ8</accession>
<evidence type="ECO:0000313" key="2">
    <source>
        <dbReference type="EMBL" id="GGZ99364.1"/>
    </source>
</evidence>
<dbReference type="SUPFAM" id="SSF109604">
    <property type="entry name" value="HD-domain/PDEase-like"/>
    <property type="match status" value="1"/>
</dbReference>
<protein>
    <submittedName>
        <fullName evidence="2">Phosphodiesterase</fullName>
    </submittedName>
</protein>
<dbReference type="PROSITE" id="PS51832">
    <property type="entry name" value="HD_GYP"/>
    <property type="match status" value="1"/>
</dbReference>
<dbReference type="PANTHER" id="PTHR43155:SF2">
    <property type="entry name" value="CYCLIC DI-GMP PHOSPHODIESTERASE PA4108"/>
    <property type="match status" value="1"/>
</dbReference>
<dbReference type="PANTHER" id="PTHR43155">
    <property type="entry name" value="CYCLIC DI-GMP PHOSPHODIESTERASE PA4108-RELATED"/>
    <property type="match status" value="1"/>
</dbReference>
<dbReference type="InterPro" id="IPR021812">
    <property type="entry name" value="DUF3391"/>
</dbReference>
<organism evidence="2 3">
    <name type="scientific">Novosphingobium arvoryzae</name>
    <dbReference type="NCBI Taxonomy" id="1256514"/>
    <lineage>
        <taxon>Bacteria</taxon>
        <taxon>Pseudomonadati</taxon>
        <taxon>Pseudomonadota</taxon>
        <taxon>Alphaproteobacteria</taxon>
        <taxon>Sphingomonadales</taxon>
        <taxon>Sphingomonadaceae</taxon>
        <taxon>Novosphingobium</taxon>
    </lineage>
</organism>
<dbReference type="AlphaFoldDB" id="A0A918VIJ8"/>
<reference evidence="2" key="2">
    <citation type="submission" date="2020-09" db="EMBL/GenBank/DDBJ databases">
        <authorList>
            <person name="Sun Q."/>
            <person name="Kim S."/>
        </authorList>
    </citation>
    <scope>NUCLEOTIDE SEQUENCE</scope>
    <source>
        <strain evidence="2">KCTC 32422</strain>
    </source>
</reference>
<comment type="caution">
    <text evidence="2">The sequence shown here is derived from an EMBL/GenBank/DDBJ whole genome shotgun (WGS) entry which is preliminary data.</text>
</comment>
<dbReference type="InterPro" id="IPR003607">
    <property type="entry name" value="HD/PDEase_dom"/>
</dbReference>
<gene>
    <name evidence="2" type="ORF">GCM10011617_19750</name>
</gene>
<dbReference type="CDD" id="cd00077">
    <property type="entry name" value="HDc"/>
    <property type="match status" value="1"/>
</dbReference>